<dbReference type="PANTHER" id="PTHR44575:SF2">
    <property type="entry name" value="OS01G0589200 PROTEIN"/>
    <property type="match status" value="1"/>
</dbReference>
<dbReference type="EMBL" id="EF086702">
    <property type="protein sequence ID" value="ABK25958.1"/>
    <property type="molecule type" value="mRNA"/>
</dbReference>
<protein>
    <recommendedName>
        <fullName evidence="1">Methyltransferase type 11 domain-containing protein</fullName>
    </recommendedName>
</protein>
<name>A9NZ97_PICSI</name>
<accession>A9NZ97</accession>
<dbReference type="AlphaFoldDB" id="A9NZ97"/>
<dbReference type="GO" id="GO:0008757">
    <property type="term" value="F:S-adenosylmethionine-dependent methyltransferase activity"/>
    <property type="evidence" value="ECO:0007669"/>
    <property type="project" value="InterPro"/>
</dbReference>
<dbReference type="InterPro" id="IPR013216">
    <property type="entry name" value="Methyltransf_11"/>
</dbReference>
<reference evidence="2" key="1">
    <citation type="journal article" date="2008" name="BMC Genomics">
        <title>A conifer genomics resource of 200,000 spruce (Picea spp.) ESTs and 6,464 high-quality, sequence-finished full-length cDNAs for Sitka spruce (Picea sitchensis).</title>
        <authorList>
            <person name="Ralph S.G."/>
            <person name="Chun H.J."/>
            <person name="Kolosova N."/>
            <person name="Cooper D."/>
            <person name="Oddy C."/>
            <person name="Ritland C.E."/>
            <person name="Kirkpatrick R."/>
            <person name="Moore R."/>
            <person name="Barber S."/>
            <person name="Holt R.A."/>
            <person name="Jones S.J."/>
            <person name="Marra M.A."/>
            <person name="Douglas C.J."/>
            <person name="Ritland K."/>
            <person name="Bohlmann J."/>
        </authorList>
    </citation>
    <scope>NUCLEOTIDE SEQUENCE</scope>
    <source>
        <tissue evidence="2">Green portion of the leader tissue</tissue>
    </source>
</reference>
<organism evidence="2">
    <name type="scientific">Picea sitchensis</name>
    <name type="common">Sitka spruce</name>
    <name type="synonym">Pinus sitchensis</name>
    <dbReference type="NCBI Taxonomy" id="3332"/>
    <lineage>
        <taxon>Eukaryota</taxon>
        <taxon>Viridiplantae</taxon>
        <taxon>Streptophyta</taxon>
        <taxon>Embryophyta</taxon>
        <taxon>Tracheophyta</taxon>
        <taxon>Spermatophyta</taxon>
        <taxon>Pinopsida</taxon>
        <taxon>Pinidae</taxon>
        <taxon>Conifers I</taxon>
        <taxon>Pinales</taxon>
        <taxon>Pinaceae</taxon>
        <taxon>Picea</taxon>
    </lineage>
</organism>
<proteinExistence type="evidence at transcript level"/>
<dbReference type="InterPro" id="IPR029063">
    <property type="entry name" value="SAM-dependent_MTases_sf"/>
</dbReference>
<dbReference type="CDD" id="cd02440">
    <property type="entry name" value="AdoMet_MTases"/>
    <property type="match status" value="1"/>
</dbReference>
<dbReference type="SUPFAM" id="SSF53335">
    <property type="entry name" value="S-adenosyl-L-methionine-dependent methyltransferases"/>
    <property type="match status" value="1"/>
</dbReference>
<evidence type="ECO:0000313" key="2">
    <source>
        <dbReference type="EMBL" id="ABK25958.1"/>
    </source>
</evidence>
<dbReference type="Pfam" id="PF08241">
    <property type="entry name" value="Methyltransf_11"/>
    <property type="match status" value="1"/>
</dbReference>
<evidence type="ECO:0000259" key="1">
    <source>
        <dbReference type="Pfam" id="PF08241"/>
    </source>
</evidence>
<feature type="domain" description="Methyltransferase type 11" evidence="1">
    <location>
        <begin position="39"/>
        <end position="134"/>
    </location>
</feature>
<dbReference type="PANTHER" id="PTHR44575">
    <property type="entry name" value="OS01G0589200 PROTEIN"/>
    <property type="match status" value="1"/>
</dbReference>
<dbReference type="Gene3D" id="3.40.50.150">
    <property type="entry name" value="Vaccinia Virus protein VP39"/>
    <property type="match status" value="1"/>
</dbReference>
<sequence length="263" mass="29424">MAGLFDKQAKEYLKYRPTYPASWFSELASLTANHQLAWDVGAGNGQASVSIAEHYDRVIATDISKQQLELARKHPKVTYVLTPPVMTDEELTSIVGEGGSVDLVTVATAVHWFDLETFYSQVKRVLRKPGGVIAVWSYVSSSISSAVDEMYRDFIESALPYANLKRPYTLEGYRTLPFPFEPVLESGKGGEGNPVETEMEKDVTLDEYLGLFKSSAAVTTAREKGVELLNESVLRRFRDAWGDENKTYTCKYRLHALAGRCPY</sequence>